<dbReference type="InterPro" id="IPR016169">
    <property type="entry name" value="FAD-bd_PCMH_sub2"/>
</dbReference>
<comment type="caution">
    <text evidence="6">The sequence shown here is derived from an EMBL/GenBank/DDBJ whole genome shotgun (WGS) entry which is preliminary data.</text>
</comment>
<dbReference type="GO" id="GO:0071949">
    <property type="term" value="F:FAD binding"/>
    <property type="evidence" value="ECO:0007669"/>
    <property type="project" value="InterPro"/>
</dbReference>
<dbReference type="Gene3D" id="3.30.465.10">
    <property type="match status" value="1"/>
</dbReference>
<evidence type="ECO:0000256" key="2">
    <source>
        <dbReference type="ARBA" id="ARBA00022630"/>
    </source>
</evidence>
<dbReference type="InterPro" id="IPR036318">
    <property type="entry name" value="FAD-bd_PCMH-like_sf"/>
</dbReference>
<gene>
    <name evidence="6" type="ORF">LG943_06530</name>
</gene>
<dbReference type="Proteomes" id="UP001140076">
    <property type="component" value="Unassembled WGS sequence"/>
</dbReference>
<evidence type="ECO:0000259" key="5">
    <source>
        <dbReference type="PROSITE" id="PS51387"/>
    </source>
</evidence>
<sequence>MHEATTTTLTEALSAGGAAVREGTSADAVHGRVPRLVATPPDTAAASALLAAAHRHGLASIARGNGTALAWGAPPLRCDLLVDTTALTGIEHAAGDLVVRAGAGTPLADLRDHLARAGQRLTLDPPVPGGTVGGAVATGLSGPRRMLHGPLRDLIIGMTVVRADGVAASSGGRVVKNVAGYDLGKLHTGALGTLGLITSVTFRLHPVPPALRLVSAQAPDAAVLQEWTARALRSAAVPAAVELRWPAEGPPRLQVLLEGARGGIDARAAEVAALLDAPHTAEALPPDWGAPPGGARDTLLKVTAPVSASALAARTVREAARALGTSADVGGSAGAGVLYAALPADADPEAVAGVVARARAALAEAGGTLTVARTAPHLADPALDLGLDRWGPVGGLALMRAVKDRFDPHRLLSPGRGPGGM</sequence>
<accession>A0A9X3SCQ9</accession>
<dbReference type="GO" id="GO:0016491">
    <property type="term" value="F:oxidoreductase activity"/>
    <property type="evidence" value="ECO:0007669"/>
    <property type="project" value="UniProtKB-KW"/>
</dbReference>
<dbReference type="RefSeq" id="WP_270071272.1">
    <property type="nucleotide sequence ID" value="NZ_JAJAQC010000008.1"/>
</dbReference>
<dbReference type="Pfam" id="PF01565">
    <property type="entry name" value="FAD_binding_4"/>
    <property type="match status" value="1"/>
</dbReference>
<keyword evidence="4" id="KW-0560">Oxidoreductase</keyword>
<dbReference type="InterPro" id="IPR016164">
    <property type="entry name" value="FAD-linked_Oxase-like_C"/>
</dbReference>
<evidence type="ECO:0000313" key="7">
    <source>
        <dbReference type="Proteomes" id="UP001140076"/>
    </source>
</evidence>
<feature type="domain" description="FAD-binding PCMH-type" evidence="5">
    <location>
        <begin position="29"/>
        <end position="207"/>
    </location>
</feature>
<name>A0A9X3SCQ9_9ACTN</name>
<reference evidence="6" key="1">
    <citation type="submission" date="2021-10" db="EMBL/GenBank/DDBJ databases">
        <title>Streptomonospora sp. nov., isolated from mangrove soil.</title>
        <authorList>
            <person name="Chen X."/>
            <person name="Ge X."/>
            <person name="Liu W."/>
        </authorList>
    </citation>
    <scope>NUCLEOTIDE SEQUENCE</scope>
    <source>
        <strain evidence="6">S1-112</strain>
    </source>
</reference>
<proteinExistence type="predicted"/>
<protein>
    <submittedName>
        <fullName evidence="6">FAD-binding oxidoreductase</fullName>
    </submittedName>
</protein>
<dbReference type="AlphaFoldDB" id="A0A9X3SCQ9"/>
<evidence type="ECO:0000313" key="6">
    <source>
        <dbReference type="EMBL" id="MDA0563983.1"/>
    </source>
</evidence>
<dbReference type="InterPro" id="IPR006094">
    <property type="entry name" value="Oxid_FAD_bind_N"/>
</dbReference>
<dbReference type="PANTHER" id="PTHR11748">
    <property type="entry name" value="D-LACTATE DEHYDROGENASE"/>
    <property type="match status" value="1"/>
</dbReference>
<dbReference type="Pfam" id="PF02913">
    <property type="entry name" value="FAD-oxidase_C"/>
    <property type="match status" value="1"/>
</dbReference>
<keyword evidence="2" id="KW-0285">Flavoprotein</keyword>
<dbReference type="PROSITE" id="PS51387">
    <property type="entry name" value="FAD_PCMH"/>
    <property type="match status" value="1"/>
</dbReference>
<organism evidence="6 7">
    <name type="scientific">Streptomonospora mangrovi</name>
    <dbReference type="NCBI Taxonomy" id="2883123"/>
    <lineage>
        <taxon>Bacteria</taxon>
        <taxon>Bacillati</taxon>
        <taxon>Actinomycetota</taxon>
        <taxon>Actinomycetes</taxon>
        <taxon>Streptosporangiales</taxon>
        <taxon>Nocardiopsidaceae</taxon>
        <taxon>Streptomonospora</taxon>
    </lineage>
</organism>
<keyword evidence="3" id="KW-0274">FAD</keyword>
<dbReference type="InterPro" id="IPR004113">
    <property type="entry name" value="FAD-bd_oxidored_4_C"/>
</dbReference>
<comment type="cofactor">
    <cofactor evidence="1">
        <name>FAD</name>
        <dbReference type="ChEBI" id="CHEBI:57692"/>
    </cofactor>
</comment>
<evidence type="ECO:0000256" key="3">
    <source>
        <dbReference type="ARBA" id="ARBA00022827"/>
    </source>
</evidence>
<dbReference type="PANTHER" id="PTHR11748:SF103">
    <property type="entry name" value="GLYCOLATE OXIDASE SUBUNIT GLCE"/>
    <property type="match status" value="1"/>
</dbReference>
<evidence type="ECO:0000256" key="4">
    <source>
        <dbReference type="ARBA" id="ARBA00023002"/>
    </source>
</evidence>
<keyword evidence="7" id="KW-1185">Reference proteome</keyword>
<dbReference type="SUPFAM" id="SSF56176">
    <property type="entry name" value="FAD-binding/transporter-associated domain-like"/>
    <property type="match status" value="1"/>
</dbReference>
<dbReference type="InterPro" id="IPR016166">
    <property type="entry name" value="FAD-bd_PCMH"/>
</dbReference>
<dbReference type="SUPFAM" id="SSF55103">
    <property type="entry name" value="FAD-linked oxidases, C-terminal domain"/>
    <property type="match status" value="1"/>
</dbReference>
<dbReference type="EMBL" id="JAJAQC010000008">
    <property type="protein sequence ID" value="MDA0563983.1"/>
    <property type="molecule type" value="Genomic_DNA"/>
</dbReference>
<evidence type="ECO:0000256" key="1">
    <source>
        <dbReference type="ARBA" id="ARBA00001974"/>
    </source>
</evidence>